<keyword evidence="2" id="KW-0132">Cell division</keyword>
<dbReference type="AlphaFoldDB" id="A0A381TH79"/>
<dbReference type="PRINTS" id="PR01021">
    <property type="entry name" value="OMPADOMAIN"/>
</dbReference>
<evidence type="ECO:0000256" key="1">
    <source>
        <dbReference type="ARBA" id="ARBA00004442"/>
    </source>
</evidence>
<evidence type="ECO:0000313" key="7">
    <source>
        <dbReference type="EMBL" id="SVA15169.1"/>
    </source>
</evidence>
<dbReference type="InterPro" id="IPR006664">
    <property type="entry name" value="OMP_bac"/>
</dbReference>
<accession>A0A381TH79</accession>
<dbReference type="PANTHER" id="PTHR30329:SF21">
    <property type="entry name" value="LIPOPROTEIN YIAD-RELATED"/>
    <property type="match status" value="1"/>
</dbReference>
<organism evidence="7">
    <name type="scientific">marine metagenome</name>
    <dbReference type="NCBI Taxonomy" id="408172"/>
    <lineage>
        <taxon>unclassified sequences</taxon>
        <taxon>metagenomes</taxon>
        <taxon>ecological metagenomes</taxon>
    </lineage>
</organism>
<gene>
    <name evidence="7" type="ORF">METZ01_LOCUS68023</name>
</gene>
<comment type="subcellular location">
    <subcellularLocation>
        <location evidence="1">Cell outer membrane</location>
    </subcellularLocation>
</comment>
<dbReference type="GO" id="GO:0051301">
    <property type="term" value="P:cell division"/>
    <property type="evidence" value="ECO:0007669"/>
    <property type="project" value="UniProtKB-KW"/>
</dbReference>
<dbReference type="SUPFAM" id="SSF103088">
    <property type="entry name" value="OmpA-like"/>
    <property type="match status" value="1"/>
</dbReference>
<dbReference type="Pfam" id="PF00691">
    <property type="entry name" value="OmpA"/>
    <property type="match status" value="1"/>
</dbReference>
<dbReference type="Gene3D" id="3.30.1330.60">
    <property type="entry name" value="OmpA-like domain"/>
    <property type="match status" value="1"/>
</dbReference>
<dbReference type="PROSITE" id="PS51123">
    <property type="entry name" value="OMPA_2"/>
    <property type="match status" value="1"/>
</dbReference>
<dbReference type="InterPro" id="IPR014169">
    <property type="entry name" value="Pal_lipo_C"/>
</dbReference>
<dbReference type="EMBL" id="UINC01004551">
    <property type="protein sequence ID" value="SVA15169.1"/>
    <property type="molecule type" value="Genomic_DNA"/>
</dbReference>
<dbReference type="InterPro" id="IPR006665">
    <property type="entry name" value="OmpA-like"/>
</dbReference>
<keyword evidence="3" id="KW-0472">Membrane</keyword>
<evidence type="ECO:0000256" key="2">
    <source>
        <dbReference type="ARBA" id="ARBA00022618"/>
    </source>
</evidence>
<evidence type="ECO:0000256" key="5">
    <source>
        <dbReference type="ARBA" id="ARBA00023306"/>
    </source>
</evidence>
<reference evidence="7" key="1">
    <citation type="submission" date="2018-05" db="EMBL/GenBank/DDBJ databases">
        <authorList>
            <person name="Lanie J.A."/>
            <person name="Ng W.-L."/>
            <person name="Kazmierczak K.M."/>
            <person name="Andrzejewski T.M."/>
            <person name="Davidsen T.M."/>
            <person name="Wayne K.J."/>
            <person name="Tettelin H."/>
            <person name="Glass J.I."/>
            <person name="Rusch D."/>
            <person name="Podicherti R."/>
            <person name="Tsui H.-C.T."/>
            <person name="Winkler M.E."/>
        </authorList>
    </citation>
    <scope>NUCLEOTIDE SEQUENCE</scope>
</reference>
<proteinExistence type="predicted"/>
<dbReference type="GO" id="GO:0009279">
    <property type="term" value="C:cell outer membrane"/>
    <property type="evidence" value="ECO:0007669"/>
    <property type="project" value="UniProtKB-SubCell"/>
</dbReference>
<keyword evidence="5" id="KW-0131">Cell cycle</keyword>
<keyword evidence="4" id="KW-0998">Cell outer membrane</keyword>
<feature type="domain" description="OmpA-like" evidence="6">
    <location>
        <begin position="1"/>
        <end position="120"/>
    </location>
</feature>
<evidence type="ECO:0000259" key="6">
    <source>
        <dbReference type="PROSITE" id="PS51123"/>
    </source>
</evidence>
<protein>
    <recommendedName>
        <fullName evidence="6">OmpA-like domain-containing protein</fullName>
    </recommendedName>
</protein>
<dbReference type="PANTHER" id="PTHR30329">
    <property type="entry name" value="STATOR ELEMENT OF FLAGELLAR MOTOR COMPLEX"/>
    <property type="match status" value="1"/>
</dbReference>
<dbReference type="InterPro" id="IPR036737">
    <property type="entry name" value="OmpA-like_sf"/>
</dbReference>
<dbReference type="NCBIfam" id="TIGR02802">
    <property type="entry name" value="Pal_lipo"/>
    <property type="match status" value="1"/>
</dbReference>
<evidence type="ECO:0000256" key="4">
    <source>
        <dbReference type="ARBA" id="ARBA00023237"/>
    </source>
</evidence>
<name>A0A381TH79_9ZZZZ</name>
<evidence type="ECO:0000256" key="3">
    <source>
        <dbReference type="ARBA" id="ARBA00023136"/>
    </source>
</evidence>
<dbReference type="CDD" id="cd07185">
    <property type="entry name" value="OmpA_C-like"/>
    <property type="match status" value="1"/>
</dbReference>
<dbReference type="InterPro" id="IPR050330">
    <property type="entry name" value="Bact_OuterMem_StrucFunc"/>
</dbReference>
<sequence>MSLDELNSTSPLDSVFFDLDQSELLAAGRTALSRNADWMRRWASTRVTVEGHCDDRGTNEYNLALGERRAAAVRDYLVSLGIAGNRIATVSRGEESPVCTDQHEGCWSRNRRGAFVVTTK</sequence>